<dbReference type="Pfam" id="PF02922">
    <property type="entry name" value="CBM_48"/>
    <property type="match status" value="1"/>
</dbReference>
<dbReference type="InterPro" id="IPR013780">
    <property type="entry name" value="Glyco_hydro_b"/>
</dbReference>
<dbReference type="SUPFAM" id="SSF81296">
    <property type="entry name" value="E set domains"/>
    <property type="match status" value="1"/>
</dbReference>
<dbReference type="InterPro" id="IPR014756">
    <property type="entry name" value="Ig_E-set"/>
</dbReference>
<dbReference type="GO" id="GO:0004135">
    <property type="term" value="F:amylo-alpha-1,6-glucosidase activity"/>
    <property type="evidence" value="ECO:0007669"/>
    <property type="project" value="InterPro"/>
</dbReference>
<dbReference type="InterPro" id="IPR044505">
    <property type="entry name" value="GlgX_Isoamylase_N_E_set"/>
</dbReference>
<dbReference type="SUPFAM" id="SSF51011">
    <property type="entry name" value="Glycosyl hydrolase domain"/>
    <property type="match status" value="1"/>
</dbReference>
<protein>
    <submittedName>
        <fullName evidence="6">Glycogen debranching enzyme GlgX</fullName>
    </submittedName>
</protein>
<dbReference type="CDD" id="cd11326">
    <property type="entry name" value="AmyAc_Glg_debranch"/>
    <property type="match status" value="1"/>
</dbReference>
<gene>
    <name evidence="6" type="primary">glgX</name>
    <name evidence="6" type="ORF">EK403_00190</name>
</gene>
<name>A0A4Q0MNN6_9HYPH</name>
<dbReference type="Gene3D" id="3.20.20.80">
    <property type="entry name" value="Glycosidases"/>
    <property type="match status" value="1"/>
</dbReference>
<evidence type="ECO:0000256" key="1">
    <source>
        <dbReference type="ARBA" id="ARBA00008061"/>
    </source>
</evidence>
<dbReference type="InterPro" id="IPR017853">
    <property type="entry name" value="GH"/>
</dbReference>
<evidence type="ECO:0000259" key="5">
    <source>
        <dbReference type="SMART" id="SM00642"/>
    </source>
</evidence>
<dbReference type="SUPFAM" id="SSF51445">
    <property type="entry name" value="(Trans)glycosidases"/>
    <property type="match status" value="1"/>
</dbReference>
<dbReference type="RefSeq" id="WP_128775503.1">
    <property type="nucleotide sequence ID" value="NZ_RYFI01000001.1"/>
</dbReference>
<dbReference type="OrthoDB" id="3236218at2"/>
<keyword evidence="7" id="KW-1185">Reference proteome</keyword>
<evidence type="ECO:0000256" key="3">
    <source>
        <dbReference type="ARBA" id="ARBA00023295"/>
    </source>
</evidence>
<feature type="compositionally biased region" description="Basic and acidic residues" evidence="4">
    <location>
        <begin position="469"/>
        <end position="480"/>
    </location>
</feature>
<dbReference type="AlphaFoldDB" id="A0A4Q0MNN6"/>
<evidence type="ECO:0000313" key="6">
    <source>
        <dbReference type="EMBL" id="RXF75324.1"/>
    </source>
</evidence>
<dbReference type="InterPro" id="IPR006047">
    <property type="entry name" value="GH13_cat_dom"/>
</dbReference>
<dbReference type="InterPro" id="IPR011837">
    <property type="entry name" value="Glycogen_debranch_GlgX"/>
</dbReference>
<dbReference type="Gene3D" id="2.60.40.1180">
    <property type="entry name" value="Golgi alpha-mannosidase II"/>
    <property type="match status" value="1"/>
</dbReference>
<comment type="caution">
    <text evidence="6">The sequence shown here is derived from an EMBL/GenBank/DDBJ whole genome shotgun (WGS) entry which is preliminary data.</text>
</comment>
<dbReference type="Proteomes" id="UP000289708">
    <property type="component" value="Unassembled WGS sequence"/>
</dbReference>
<feature type="domain" description="Glycosyl hydrolase family 13 catalytic" evidence="5">
    <location>
        <begin position="139"/>
        <end position="572"/>
    </location>
</feature>
<accession>A0A4Q0MNN6</accession>
<keyword evidence="2" id="KW-0378">Hydrolase</keyword>
<dbReference type="EMBL" id="RYFI01000001">
    <property type="protein sequence ID" value="RXF75324.1"/>
    <property type="molecule type" value="Genomic_DNA"/>
</dbReference>
<sequence>MSVLEAGSPYPLGATWDGLGVNFAVFSAHAEQIDLCLFDPSGRREIARVALPEKTDEVFHGYLPEARAGLLYGFRAHGQYDPQHGHRFNPNKLLLDPYAKQIAGEVRWSDALYGYRLHSPRGDLSYDRRDSAPGMPKAVVVDDAFNWGDDRRPNTPWHETVIYEAHVRGLTMLRPDIRHHERGSFAALASPPMIEHYKRLGITAVELLPIHAFVQDRRLVEQGLRNYWGYNTIAFFAPEPRYLSDGSLNEMKVAIRRLHAAGIEVLLDVVYNHTAEGSEEGPTLSFRGLDNLSYYRLEEHDWRRCVNDTGTGNTVNLSHPRVLQMVMDSLRYWVEAYRVDGFRFDLGVTLGREAHGFDPGSGFFDAVRQDPVLQRVKLISEPWDIGPGGYQLGAHPPGFAEWNDKFRDSVRRFWRGDAGQRPEFAARIAGSSDLFDKRSRKPWASVNYVASHDGFTLADATAYVERHNRANGEDNRDGHGENFSSNWGVEGPSADPQIRATRARVARAMLASVFFAQGTPMLLAGDEFGRTQNGNNNAYAQDNETSWVDWRRADTPEGAALTAFVERLIALRKAHPILRCKHFLHGREQPAPGVLDIAWFDERGHEVPSAAWNDHGERTLILRRAARREDGAVPLISLMLNPTEEARAFTLPPPSLPTSLLLDTSRPDAPEQPIDGDRVEVAARSALLLMSLHPAPPPPRTRPSETGA</sequence>
<dbReference type="Gene3D" id="2.60.40.10">
    <property type="entry name" value="Immunoglobulins"/>
    <property type="match status" value="1"/>
</dbReference>
<evidence type="ECO:0000256" key="2">
    <source>
        <dbReference type="ARBA" id="ARBA00022801"/>
    </source>
</evidence>
<comment type="similarity">
    <text evidence="1">Belongs to the glycosyl hydrolase 13 family.</text>
</comment>
<reference evidence="6 7" key="1">
    <citation type="submission" date="2018-12" db="EMBL/GenBank/DDBJ databases">
        <title>bacterium Hansschlegelia zhihuaiae S113.</title>
        <authorList>
            <person name="He J."/>
        </authorList>
    </citation>
    <scope>NUCLEOTIDE SEQUENCE [LARGE SCALE GENOMIC DNA]</scope>
    <source>
        <strain evidence="6 7">S 113</strain>
    </source>
</reference>
<proteinExistence type="inferred from homology"/>
<dbReference type="InterPro" id="IPR013783">
    <property type="entry name" value="Ig-like_fold"/>
</dbReference>
<dbReference type="CDD" id="cd02856">
    <property type="entry name" value="E_set_GDE_Isoamylase_N"/>
    <property type="match status" value="1"/>
</dbReference>
<evidence type="ECO:0000313" key="7">
    <source>
        <dbReference type="Proteomes" id="UP000289708"/>
    </source>
</evidence>
<dbReference type="PANTHER" id="PTHR43002">
    <property type="entry name" value="GLYCOGEN DEBRANCHING ENZYME"/>
    <property type="match status" value="1"/>
</dbReference>
<dbReference type="NCBIfam" id="TIGR02100">
    <property type="entry name" value="glgX_debranch"/>
    <property type="match status" value="1"/>
</dbReference>
<organism evidence="6 7">
    <name type="scientific">Hansschlegelia zhihuaiae</name>
    <dbReference type="NCBI Taxonomy" id="405005"/>
    <lineage>
        <taxon>Bacteria</taxon>
        <taxon>Pseudomonadati</taxon>
        <taxon>Pseudomonadota</taxon>
        <taxon>Alphaproteobacteria</taxon>
        <taxon>Hyphomicrobiales</taxon>
        <taxon>Methylopilaceae</taxon>
        <taxon>Hansschlegelia</taxon>
    </lineage>
</organism>
<dbReference type="SMART" id="SM00642">
    <property type="entry name" value="Aamy"/>
    <property type="match status" value="1"/>
</dbReference>
<dbReference type="InterPro" id="IPR004193">
    <property type="entry name" value="Glyco_hydro_13_N"/>
</dbReference>
<feature type="region of interest" description="Disordered" evidence="4">
    <location>
        <begin position="469"/>
        <end position="494"/>
    </location>
</feature>
<dbReference type="GO" id="GO:0005980">
    <property type="term" value="P:glycogen catabolic process"/>
    <property type="evidence" value="ECO:0007669"/>
    <property type="project" value="InterPro"/>
</dbReference>
<evidence type="ECO:0000256" key="4">
    <source>
        <dbReference type="SAM" id="MobiDB-lite"/>
    </source>
</evidence>
<keyword evidence="3" id="KW-0326">Glycosidase</keyword>